<feature type="chain" id="PRO_5040404382" evidence="1">
    <location>
        <begin position="19"/>
        <end position="116"/>
    </location>
</feature>
<reference evidence="2" key="1">
    <citation type="submission" date="2020-11" db="EMBL/GenBank/DDBJ databases">
        <authorList>
            <consortium name="DOE Joint Genome Institute"/>
            <person name="Ahrendt S."/>
            <person name="Riley R."/>
            <person name="Andreopoulos W."/>
            <person name="Labutti K."/>
            <person name="Pangilinan J."/>
            <person name="Ruiz-Duenas F.J."/>
            <person name="Barrasa J.M."/>
            <person name="Sanchez-Garcia M."/>
            <person name="Camarero S."/>
            <person name="Miyauchi S."/>
            <person name="Serrano A."/>
            <person name="Linde D."/>
            <person name="Babiker R."/>
            <person name="Drula E."/>
            <person name="Ayuso-Fernandez I."/>
            <person name="Pacheco R."/>
            <person name="Padilla G."/>
            <person name="Ferreira P."/>
            <person name="Barriuso J."/>
            <person name="Kellner H."/>
            <person name="Castanera R."/>
            <person name="Alfaro M."/>
            <person name="Ramirez L."/>
            <person name="Pisabarro A.G."/>
            <person name="Kuo A."/>
            <person name="Tritt A."/>
            <person name="Lipzen A."/>
            <person name="He G."/>
            <person name="Yan M."/>
            <person name="Ng V."/>
            <person name="Cullen D."/>
            <person name="Martin F."/>
            <person name="Rosso M.-N."/>
            <person name="Henrissat B."/>
            <person name="Hibbett D."/>
            <person name="Martinez A.T."/>
            <person name="Grigoriev I.V."/>
        </authorList>
    </citation>
    <scope>NUCLEOTIDE SEQUENCE</scope>
    <source>
        <strain evidence="2">AH 40177</strain>
    </source>
</reference>
<gene>
    <name evidence="2" type="ORF">BDP27DRAFT_1321234</name>
</gene>
<dbReference type="EMBL" id="JADNRY010000028">
    <property type="protein sequence ID" value="KAF9071979.1"/>
    <property type="molecule type" value="Genomic_DNA"/>
</dbReference>
<feature type="non-terminal residue" evidence="2">
    <location>
        <position position="116"/>
    </location>
</feature>
<protein>
    <submittedName>
        <fullName evidence="2">Uncharacterized protein</fullName>
    </submittedName>
</protein>
<keyword evidence="1" id="KW-0732">Signal</keyword>
<evidence type="ECO:0000313" key="2">
    <source>
        <dbReference type="EMBL" id="KAF9071979.1"/>
    </source>
</evidence>
<proteinExistence type="predicted"/>
<feature type="signal peptide" evidence="1">
    <location>
        <begin position="1"/>
        <end position="18"/>
    </location>
</feature>
<organism evidence="2 3">
    <name type="scientific">Rhodocollybia butyracea</name>
    <dbReference type="NCBI Taxonomy" id="206335"/>
    <lineage>
        <taxon>Eukaryota</taxon>
        <taxon>Fungi</taxon>
        <taxon>Dikarya</taxon>
        <taxon>Basidiomycota</taxon>
        <taxon>Agaricomycotina</taxon>
        <taxon>Agaricomycetes</taxon>
        <taxon>Agaricomycetidae</taxon>
        <taxon>Agaricales</taxon>
        <taxon>Marasmiineae</taxon>
        <taxon>Omphalotaceae</taxon>
        <taxon>Rhodocollybia</taxon>
    </lineage>
</organism>
<name>A0A9P5PZ89_9AGAR</name>
<dbReference type="Proteomes" id="UP000772434">
    <property type="component" value="Unassembled WGS sequence"/>
</dbReference>
<evidence type="ECO:0000313" key="3">
    <source>
        <dbReference type="Proteomes" id="UP000772434"/>
    </source>
</evidence>
<accession>A0A9P5PZ89</accession>
<evidence type="ECO:0000256" key="1">
    <source>
        <dbReference type="SAM" id="SignalP"/>
    </source>
</evidence>
<dbReference type="AlphaFoldDB" id="A0A9P5PZ89"/>
<sequence length="116" mass="12874">MHFNSIILLLGLVSTVFAIPFPNQAAEQPNLALRAKKYGPYPCHLGGPQAKDAKEAVEKFLDVIYGKSKLDYSVLEWTNKYSGSELDGVGAGFLLDLRKFSPEDAENWFPAELIQN</sequence>
<keyword evidence="3" id="KW-1185">Reference proteome</keyword>
<comment type="caution">
    <text evidence="2">The sequence shown here is derived from an EMBL/GenBank/DDBJ whole genome shotgun (WGS) entry which is preliminary data.</text>
</comment>